<proteinExistence type="predicted"/>
<keyword evidence="3" id="KW-0949">S-adenosyl-L-methionine</keyword>
<dbReference type="GO" id="GO:0046872">
    <property type="term" value="F:metal ion binding"/>
    <property type="evidence" value="ECO:0007669"/>
    <property type="project" value="UniProtKB-KW"/>
</dbReference>
<evidence type="ECO:0000256" key="1">
    <source>
        <dbReference type="ARBA" id="ARBA00001966"/>
    </source>
</evidence>
<dbReference type="AlphaFoldDB" id="A0A7J3V0W7"/>
<evidence type="ECO:0000256" key="2">
    <source>
        <dbReference type="ARBA" id="ARBA00022485"/>
    </source>
</evidence>
<comment type="caution">
    <text evidence="9">The sequence shown here is derived from an EMBL/GenBank/DDBJ whole genome shotgun (WGS) entry which is preliminary data.</text>
</comment>
<evidence type="ECO:0000313" key="9">
    <source>
        <dbReference type="EMBL" id="HHI49293.1"/>
    </source>
</evidence>
<dbReference type="Pfam" id="PF04055">
    <property type="entry name" value="Radical_SAM"/>
    <property type="match status" value="1"/>
</dbReference>
<keyword evidence="2" id="KW-0004">4Fe-4S</keyword>
<dbReference type="EMBL" id="DRVT01000048">
    <property type="protein sequence ID" value="HHI49293.1"/>
    <property type="molecule type" value="Genomic_DNA"/>
</dbReference>
<keyword evidence="5" id="KW-0408">Iron</keyword>
<dbReference type="InterPro" id="IPR013785">
    <property type="entry name" value="Aldolase_TIM"/>
</dbReference>
<evidence type="ECO:0000256" key="3">
    <source>
        <dbReference type="ARBA" id="ARBA00022691"/>
    </source>
</evidence>
<evidence type="ECO:0000256" key="6">
    <source>
        <dbReference type="ARBA" id="ARBA00023014"/>
    </source>
</evidence>
<evidence type="ECO:0000256" key="4">
    <source>
        <dbReference type="ARBA" id="ARBA00022723"/>
    </source>
</evidence>
<dbReference type="SUPFAM" id="SSF102114">
    <property type="entry name" value="Radical SAM enzymes"/>
    <property type="match status" value="1"/>
</dbReference>
<gene>
    <name evidence="9" type="ORF">ENL91_03885</name>
</gene>
<dbReference type="InterPro" id="IPR012840">
    <property type="entry name" value="NrdG2"/>
</dbReference>
<organism evidence="9">
    <name type="scientific">Candidatus Methanosuratincola petrocarbonis</name>
    <name type="common">ex Vanwonterghem et al. 2016</name>
    <dbReference type="NCBI Taxonomy" id="1867261"/>
    <lineage>
        <taxon>Archaea</taxon>
        <taxon>Thermoproteota</taxon>
        <taxon>Methanosuratincolia</taxon>
        <taxon>Candidatus Methanomethylicales</taxon>
        <taxon>Candidatus Methanomethylicaceae</taxon>
        <taxon>Candidatus Methanosuratincola (ex Vanwonterghem et al. 2016)</taxon>
    </lineage>
</organism>
<evidence type="ECO:0000256" key="7">
    <source>
        <dbReference type="SAM" id="MobiDB-lite"/>
    </source>
</evidence>
<dbReference type="InterPro" id="IPR007197">
    <property type="entry name" value="rSAM"/>
</dbReference>
<feature type="compositionally biased region" description="Gly residues" evidence="7">
    <location>
        <begin position="32"/>
        <end position="42"/>
    </location>
</feature>
<protein>
    <submittedName>
        <fullName evidence="9">Radical SAM protein</fullName>
    </submittedName>
</protein>
<comment type="cofactor">
    <cofactor evidence="1">
        <name>[4Fe-4S] cluster</name>
        <dbReference type="ChEBI" id="CHEBI:49883"/>
    </cofactor>
</comment>
<name>A0A7J3V0W7_9CREN</name>
<evidence type="ECO:0000259" key="8">
    <source>
        <dbReference type="PROSITE" id="PS51918"/>
    </source>
</evidence>
<dbReference type="GO" id="GO:0051539">
    <property type="term" value="F:4 iron, 4 sulfur cluster binding"/>
    <property type="evidence" value="ECO:0007669"/>
    <property type="project" value="UniProtKB-KW"/>
</dbReference>
<dbReference type="SFLD" id="SFLDG01067">
    <property type="entry name" value="SPASM/twitch_domain_containing"/>
    <property type="match status" value="1"/>
</dbReference>
<evidence type="ECO:0000256" key="5">
    <source>
        <dbReference type="ARBA" id="ARBA00023004"/>
    </source>
</evidence>
<keyword evidence="4" id="KW-0479">Metal-binding</keyword>
<reference evidence="9" key="1">
    <citation type="journal article" date="2020" name="mSystems">
        <title>Genome- and Community-Level Interaction Insights into Carbon Utilization and Element Cycling Functions of Hydrothermarchaeota in Hydrothermal Sediment.</title>
        <authorList>
            <person name="Zhou Z."/>
            <person name="Liu Y."/>
            <person name="Xu W."/>
            <person name="Pan J."/>
            <person name="Luo Z.H."/>
            <person name="Li M."/>
        </authorList>
    </citation>
    <scope>NUCLEOTIDE SEQUENCE [LARGE SCALE GENOMIC DNA]</scope>
    <source>
        <strain evidence="9">SpSt-1038</strain>
    </source>
</reference>
<dbReference type="SFLD" id="SFLDG01094">
    <property type="entry name" value="Uncharacterised_Radical_SAM_Su"/>
    <property type="match status" value="1"/>
</dbReference>
<dbReference type="GO" id="GO:0003824">
    <property type="term" value="F:catalytic activity"/>
    <property type="evidence" value="ECO:0007669"/>
    <property type="project" value="InterPro"/>
</dbReference>
<sequence length="303" mass="32790">MERCQEAGAQGQVQGQAFMSAGSGSSRNYTSGRGGGKGRGGGLGVGSSAEAYAPEIMPLSLCDFPGEPAIVIFFSGCNYRCGYCQNWKIREQDRSHLTRIDRIERLLEGGKLINACKVTGGEPLLQPEALMRIAKKAKSLGYKFGIDTNGTLPERLRGMLPMLDLVSIDVKTALNDFEYRKVTGVDNPMVDRVIESIRIALASSAFVDLRMVVIPGVNDSLEVVRSIGLDLNSMGYGEKASAGGASFTLVEFVPENAGSREYSMMRNPSVEELARLARAAPLRNVRISHRALGYCVSVEKIQL</sequence>
<accession>A0A7J3V0W7</accession>
<dbReference type="CDD" id="cd01335">
    <property type="entry name" value="Radical_SAM"/>
    <property type="match status" value="1"/>
</dbReference>
<feature type="domain" description="Radical SAM core" evidence="8">
    <location>
        <begin position="63"/>
        <end position="283"/>
    </location>
</feature>
<dbReference type="InterPro" id="IPR034457">
    <property type="entry name" value="Organic_radical-activating"/>
</dbReference>
<dbReference type="InterPro" id="IPR058240">
    <property type="entry name" value="rSAM_sf"/>
</dbReference>
<feature type="region of interest" description="Disordered" evidence="7">
    <location>
        <begin position="21"/>
        <end position="42"/>
    </location>
</feature>
<keyword evidence="6" id="KW-0411">Iron-sulfur</keyword>
<dbReference type="PANTHER" id="PTHR30352">
    <property type="entry name" value="PYRUVATE FORMATE-LYASE-ACTIVATING ENZYME"/>
    <property type="match status" value="1"/>
</dbReference>
<dbReference type="Gene3D" id="3.20.20.70">
    <property type="entry name" value="Aldolase class I"/>
    <property type="match status" value="1"/>
</dbReference>
<dbReference type="PANTHER" id="PTHR30352:SF5">
    <property type="entry name" value="PYRUVATE FORMATE-LYASE 1-ACTIVATING ENZYME"/>
    <property type="match status" value="1"/>
</dbReference>
<dbReference type="SFLD" id="SFLDS00029">
    <property type="entry name" value="Radical_SAM"/>
    <property type="match status" value="1"/>
</dbReference>
<dbReference type="PROSITE" id="PS51918">
    <property type="entry name" value="RADICAL_SAM"/>
    <property type="match status" value="1"/>
</dbReference>
<feature type="compositionally biased region" description="Polar residues" evidence="7">
    <location>
        <begin position="22"/>
        <end position="31"/>
    </location>
</feature>